<dbReference type="AlphaFoldDB" id="A0A348G320"/>
<keyword evidence="3" id="KW-0812">Transmembrane</keyword>
<evidence type="ECO:0000313" key="6">
    <source>
        <dbReference type="Proteomes" id="UP000266934"/>
    </source>
</evidence>
<feature type="region of interest" description="Disordered" evidence="2">
    <location>
        <begin position="68"/>
        <end position="92"/>
    </location>
</feature>
<sequence>MTAANDNAEEGGEGYFASVSDLMVGILFVFLLMLTVFALNFRDDEDKQKVALAELVAARAEAEEARRAADAERRKATAAQQEAAREKEAADAQRLKNEELRRLLQRAVARMTEELEGRQAARKRLLSTLERRLRDDGLTVIIDPDSGILRLPEQLLFEKGQSELGVISGRGVVPAKLAEAQGNLAKLARALGDVLPCFSRSDRTASCGEQDRSTLEGVLIEGHSDRQGYRIGGRVLSVEESRDLNDRLSVERALTVFKELRQRNGLDGLRNSSGFPLLAVSSYGDRRPIASGDTEEEFRLNRRIDLRFLLSSRTSDELQRLVDEIRPALGDGS</sequence>
<evidence type="ECO:0000313" key="5">
    <source>
        <dbReference type="EMBL" id="BBF93953.1"/>
    </source>
</evidence>
<feature type="transmembrane region" description="Helical" evidence="3">
    <location>
        <begin position="22"/>
        <end position="41"/>
    </location>
</feature>
<dbReference type="GO" id="GO:0016020">
    <property type="term" value="C:membrane"/>
    <property type="evidence" value="ECO:0007669"/>
    <property type="project" value="UniProtKB-UniRule"/>
</dbReference>
<feature type="compositionally biased region" description="Basic and acidic residues" evidence="2">
    <location>
        <begin position="83"/>
        <end position="92"/>
    </location>
</feature>
<keyword evidence="6" id="KW-1185">Reference proteome</keyword>
<dbReference type="InterPro" id="IPR036737">
    <property type="entry name" value="OmpA-like_sf"/>
</dbReference>
<proteinExistence type="predicted"/>
<keyword evidence="3" id="KW-1133">Transmembrane helix</keyword>
<gene>
    <name evidence="5" type="ORF">BLTE_26380</name>
</gene>
<evidence type="ECO:0000256" key="1">
    <source>
        <dbReference type="PROSITE-ProRule" id="PRU00473"/>
    </source>
</evidence>
<reference evidence="5 6" key="1">
    <citation type="submission" date="2018-08" db="EMBL/GenBank/DDBJ databases">
        <title>Complete genome sequencing of Blastochloris tepida GI.</title>
        <authorList>
            <person name="Tsukatani Y."/>
            <person name="Mori H."/>
        </authorList>
    </citation>
    <scope>NUCLEOTIDE SEQUENCE [LARGE SCALE GENOMIC DNA]</scope>
    <source>
        <strain evidence="5 6">GI</strain>
    </source>
</reference>
<dbReference type="PROSITE" id="PS51123">
    <property type="entry name" value="OMPA_2"/>
    <property type="match status" value="1"/>
</dbReference>
<keyword evidence="1 3" id="KW-0472">Membrane</keyword>
<dbReference type="InterPro" id="IPR006665">
    <property type="entry name" value="OmpA-like"/>
</dbReference>
<keyword evidence="5" id="KW-0966">Cell projection</keyword>
<organism evidence="5 6">
    <name type="scientific">Blastochloris tepida</name>
    <dbReference type="NCBI Taxonomy" id="2233851"/>
    <lineage>
        <taxon>Bacteria</taxon>
        <taxon>Pseudomonadati</taxon>
        <taxon>Pseudomonadota</taxon>
        <taxon>Alphaproteobacteria</taxon>
        <taxon>Hyphomicrobiales</taxon>
        <taxon>Blastochloridaceae</taxon>
        <taxon>Blastochloris</taxon>
    </lineage>
</organism>
<protein>
    <submittedName>
        <fullName evidence="5">Flagellar motor protein MotB</fullName>
    </submittedName>
</protein>
<dbReference type="RefSeq" id="WP_126401115.1">
    <property type="nucleotide sequence ID" value="NZ_AP018907.1"/>
</dbReference>
<dbReference type="Gene3D" id="3.30.1330.60">
    <property type="entry name" value="OmpA-like domain"/>
    <property type="match status" value="1"/>
</dbReference>
<dbReference type="PANTHER" id="PTHR30329">
    <property type="entry name" value="STATOR ELEMENT OF FLAGELLAR MOTOR COMPLEX"/>
    <property type="match status" value="1"/>
</dbReference>
<dbReference type="InterPro" id="IPR050330">
    <property type="entry name" value="Bact_OuterMem_StrucFunc"/>
</dbReference>
<dbReference type="EMBL" id="AP018907">
    <property type="protein sequence ID" value="BBF93953.1"/>
    <property type="molecule type" value="Genomic_DNA"/>
</dbReference>
<evidence type="ECO:0000256" key="3">
    <source>
        <dbReference type="SAM" id="Phobius"/>
    </source>
</evidence>
<evidence type="ECO:0000259" key="4">
    <source>
        <dbReference type="PROSITE" id="PS51123"/>
    </source>
</evidence>
<name>A0A348G320_9HYPH</name>
<dbReference type="KEGG" id="blag:BLTE_26380"/>
<dbReference type="Proteomes" id="UP000266934">
    <property type="component" value="Chromosome"/>
</dbReference>
<dbReference type="PANTHER" id="PTHR30329:SF21">
    <property type="entry name" value="LIPOPROTEIN YIAD-RELATED"/>
    <property type="match status" value="1"/>
</dbReference>
<keyword evidence="5" id="KW-0282">Flagellum</keyword>
<feature type="domain" description="OmpA-like" evidence="4">
    <location>
        <begin position="144"/>
        <end position="312"/>
    </location>
</feature>
<dbReference type="OrthoDB" id="5525824at2"/>
<evidence type="ECO:0000256" key="2">
    <source>
        <dbReference type="SAM" id="MobiDB-lite"/>
    </source>
</evidence>
<dbReference type="SUPFAM" id="SSF103088">
    <property type="entry name" value="OmpA-like"/>
    <property type="match status" value="1"/>
</dbReference>
<accession>A0A348G320</accession>
<keyword evidence="5" id="KW-0969">Cilium</keyword>